<name>M5PAB4_9BACI</name>
<keyword evidence="1" id="KW-1133">Transmembrane helix</keyword>
<gene>
    <name evidence="2" type="ORF">BSONL12_01492</name>
</gene>
<dbReference type="eggNOG" id="COG1738">
    <property type="taxonomic scope" value="Bacteria"/>
</dbReference>
<sequence>MRSYLYSCLLLVSQNHLYSNDVLLCYNQNGLITAYRERKYLFLFNEMLWISFAIINFIIVLFFFKRFGKTGLFVWIGFATVAANIEVAKTVELFGLTSTLGNIMYGSVFFATDVINEKYGKEEAKKAVSLGFFILISLTAVMQGALLFKPHPEDIAQPALETIFGFLPRVALGSLLAYIISQTLDVYVYSGIRRLFPSDRALWFRNSGSTAVSQLLDTFIFTSVAFIGTYPLDVWVQIFITTYALKFVVALFAAPYAYAAKRITPLDERSGNDAC</sequence>
<proteinExistence type="inferred from homology"/>
<protein>
    <recommendedName>
        <fullName evidence="1">Probable queuosine precursor transporter</fullName>
        <shortName evidence="1">Q precursor transporter</shortName>
    </recommendedName>
</protein>
<keyword evidence="1" id="KW-0813">Transport</keyword>
<dbReference type="Pfam" id="PF02592">
    <property type="entry name" value="Vut_1"/>
    <property type="match status" value="1"/>
</dbReference>
<dbReference type="EMBL" id="AOFM01000002">
    <property type="protein sequence ID" value="EME76413.1"/>
    <property type="molecule type" value="Genomic_DNA"/>
</dbReference>
<dbReference type="AlphaFoldDB" id="M5PAB4"/>
<evidence type="ECO:0000256" key="1">
    <source>
        <dbReference type="HAMAP-Rule" id="MF_02088"/>
    </source>
</evidence>
<feature type="transmembrane region" description="Helical" evidence="1">
    <location>
        <begin position="71"/>
        <end position="87"/>
    </location>
</feature>
<comment type="subcellular location">
    <subcellularLocation>
        <location evidence="1">Cell membrane</location>
        <topology evidence="1">Multi-pass membrane protein</topology>
    </subcellularLocation>
</comment>
<dbReference type="GO" id="GO:0022857">
    <property type="term" value="F:transmembrane transporter activity"/>
    <property type="evidence" value="ECO:0007669"/>
    <property type="project" value="UniProtKB-UniRule"/>
</dbReference>
<comment type="function">
    <text evidence="1">Involved in the import of queuosine (Q) precursors, required for Q precursor salvage.</text>
</comment>
<feature type="transmembrane region" description="Helical" evidence="1">
    <location>
        <begin position="210"/>
        <end position="228"/>
    </location>
</feature>
<dbReference type="HAMAP" id="MF_02088">
    <property type="entry name" value="Q_prec_transport"/>
    <property type="match status" value="1"/>
</dbReference>
<feature type="transmembrane region" description="Helical" evidence="1">
    <location>
        <begin position="234"/>
        <end position="259"/>
    </location>
</feature>
<keyword evidence="1" id="KW-1003">Cell membrane</keyword>
<dbReference type="PATRIC" id="fig|1274524.3.peg.326"/>
<dbReference type="STRING" id="1274524.BSONL12_01492"/>
<evidence type="ECO:0000313" key="2">
    <source>
        <dbReference type="EMBL" id="EME76413.1"/>
    </source>
</evidence>
<feature type="transmembrane region" description="Helical" evidence="1">
    <location>
        <begin position="166"/>
        <end position="189"/>
    </location>
</feature>
<dbReference type="PANTHER" id="PTHR34300">
    <property type="entry name" value="QUEUOSINE PRECURSOR TRANSPORTER-RELATED"/>
    <property type="match status" value="1"/>
</dbReference>
<feature type="transmembrane region" description="Helical" evidence="1">
    <location>
        <begin position="127"/>
        <end position="146"/>
    </location>
</feature>
<dbReference type="GO" id="GO:0005886">
    <property type="term" value="C:plasma membrane"/>
    <property type="evidence" value="ECO:0007669"/>
    <property type="project" value="UniProtKB-SubCell"/>
</dbReference>
<comment type="similarity">
    <text evidence="1">Belongs to the vitamin uptake transporter (VUT/ECF) (TC 2.A.88) family. Q precursor transporter subfamily.</text>
</comment>
<feature type="transmembrane region" description="Helical" evidence="1">
    <location>
        <begin position="43"/>
        <end position="64"/>
    </location>
</feature>
<dbReference type="PANTHER" id="PTHR34300:SF2">
    <property type="entry name" value="QUEUOSINE PRECURSOR TRANSPORTER-RELATED"/>
    <property type="match status" value="1"/>
</dbReference>
<accession>M5PAB4</accession>
<keyword evidence="1" id="KW-0812">Transmembrane</keyword>
<keyword evidence="1" id="KW-0472">Membrane</keyword>
<dbReference type="InterPro" id="IPR003744">
    <property type="entry name" value="YhhQ"/>
</dbReference>
<dbReference type="NCBIfam" id="TIGR00697">
    <property type="entry name" value="queuosine precursor transporter"/>
    <property type="match status" value="1"/>
</dbReference>
<reference evidence="2 3" key="1">
    <citation type="journal article" date="2013" name="Genome Announc.">
        <title>Draft Whole-Genome Sequence of Bacillus sonorensis Strain L12, a Source of Nonribosomal Lipopeptides.</title>
        <authorList>
            <person name="Adimpong D.B."/>
            <person name="Sorensen K.I."/>
            <person name="Nielsen D.S."/>
            <person name="Thorsen L."/>
            <person name="Rasmussen T.B."/>
            <person name="Derkx P.M."/>
            <person name="Jespersen L."/>
        </authorList>
    </citation>
    <scope>NUCLEOTIDE SEQUENCE [LARGE SCALE GENOMIC DNA]</scope>
    <source>
        <strain evidence="2 3">L12</strain>
    </source>
</reference>
<feature type="transmembrane region" description="Helical" evidence="1">
    <location>
        <begin position="93"/>
        <end position="115"/>
    </location>
</feature>
<evidence type="ECO:0000313" key="3">
    <source>
        <dbReference type="Proteomes" id="UP000011907"/>
    </source>
</evidence>
<organism evidence="2 3">
    <name type="scientific">Bacillus sonorensis L12</name>
    <dbReference type="NCBI Taxonomy" id="1274524"/>
    <lineage>
        <taxon>Bacteria</taxon>
        <taxon>Bacillati</taxon>
        <taxon>Bacillota</taxon>
        <taxon>Bacilli</taxon>
        <taxon>Bacillales</taxon>
        <taxon>Bacillaceae</taxon>
        <taxon>Bacillus</taxon>
    </lineage>
</organism>
<comment type="caution">
    <text evidence="2">The sequence shown here is derived from an EMBL/GenBank/DDBJ whole genome shotgun (WGS) entry which is preliminary data.</text>
</comment>
<dbReference type="Proteomes" id="UP000011907">
    <property type="component" value="Unassembled WGS sequence"/>
</dbReference>